<comment type="caution">
    <text evidence="1">The sequence shown here is derived from an EMBL/GenBank/DDBJ whole genome shotgun (WGS) entry which is preliminary data.</text>
</comment>
<evidence type="ECO:0000313" key="2">
    <source>
        <dbReference type="Proteomes" id="UP000735302"/>
    </source>
</evidence>
<name>A0AAV4B461_9GAST</name>
<evidence type="ECO:0000313" key="1">
    <source>
        <dbReference type="EMBL" id="GFO13606.1"/>
    </source>
</evidence>
<dbReference type="Proteomes" id="UP000735302">
    <property type="component" value="Unassembled WGS sequence"/>
</dbReference>
<evidence type="ECO:0008006" key="3">
    <source>
        <dbReference type="Google" id="ProtNLM"/>
    </source>
</evidence>
<proteinExistence type="predicted"/>
<dbReference type="Gene3D" id="3.30.160.60">
    <property type="entry name" value="Classic Zinc Finger"/>
    <property type="match status" value="1"/>
</dbReference>
<keyword evidence="2" id="KW-1185">Reference proteome</keyword>
<reference evidence="1 2" key="1">
    <citation type="journal article" date="2021" name="Elife">
        <title>Chloroplast acquisition without the gene transfer in kleptoplastic sea slugs, Plakobranchus ocellatus.</title>
        <authorList>
            <person name="Maeda T."/>
            <person name="Takahashi S."/>
            <person name="Yoshida T."/>
            <person name="Shimamura S."/>
            <person name="Takaki Y."/>
            <person name="Nagai Y."/>
            <person name="Toyoda A."/>
            <person name="Suzuki Y."/>
            <person name="Arimoto A."/>
            <person name="Ishii H."/>
            <person name="Satoh N."/>
            <person name="Nishiyama T."/>
            <person name="Hasebe M."/>
            <person name="Maruyama T."/>
            <person name="Minagawa J."/>
            <person name="Obokata J."/>
            <person name="Shigenobu S."/>
        </authorList>
    </citation>
    <scope>NUCLEOTIDE SEQUENCE [LARGE SCALE GENOMIC DNA]</scope>
</reference>
<organism evidence="1 2">
    <name type="scientific">Plakobranchus ocellatus</name>
    <dbReference type="NCBI Taxonomy" id="259542"/>
    <lineage>
        <taxon>Eukaryota</taxon>
        <taxon>Metazoa</taxon>
        <taxon>Spiralia</taxon>
        <taxon>Lophotrochozoa</taxon>
        <taxon>Mollusca</taxon>
        <taxon>Gastropoda</taxon>
        <taxon>Heterobranchia</taxon>
        <taxon>Euthyneura</taxon>
        <taxon>Panpulmonata</taxon>
        <taxon>Sacoglossa</taxon>
        <taxon>Placobranchoidea</taxon>
        <taxon>Plakobranchidae</taxon>
        <taxon>Plakobranchus</taxon>
    </lineage>
</organism>
<dbReference type="AlphaFoldDB" id="A0AAV4B461"/>
<accession>A0AAV4B461</accession>
<protein>
    <recommendedName>
        <fullName evidence="3">C2H2-type domain-containing protein</fullName>
    </recommendedName>
</protein>
<sequence length="120" mass="13889">MKQHSGTTRSRLWFPGRGCPVFGCGARIFRKSYDLKRHWWEKHERIVAAYPCSICSHISKRRFDVIQHFTANHGSVQGNDRGQCVGEVKYQENQRFVDPHPLTLEAVLGKDEFPCEANML</sequence>
<dbReference type="EMBL" id="BLXT01004491">
    <property type="protein sequence ID" value="GFO13606.1"/>
    <property type="molecule type" value="Genomic_DNA"/>
</dbReference>
<gene>
    <name evidence="1" type="ORF">PoB_004011100</name>
</gene>